<keyword evidence="2" id="KW-1185">Reference proteome</keyword>
<name>A0ACC2NC36_9HYME</name>
<accession>A0ACC2NC36</accession>
<evidence type="ECO:0000313" key="2">
    <source>
        <dbReference type="Proteomes" id="UP001239111"/>
    </source>
</evidence>
<evidence type="ECO:0000313" key="1">
    <source>
        <dbReference type="EMBL" id="KAJ8667864.1"/>
    </source>
</evidence>
<sequence length="120" mass="13807">MDLRQYIFFMMLIASHCILSETKPDFWENLTKGIREGSDTVEALLKFKDNLNKLKKEFNSWGVSFSDAKTAFNHLSFVCQVKAVAQCIQYLGVEKDEEKSKEELPPFRSCLVSIFSSILN</sequence>
<proteinExistence type="predicted"/>
<dbReference type="Proteomes" id="UP001239111">
    <property type="component" value="Chromosome 4"/>
</dbReference>
<organism evidence="1 2">
    <name type="scientific">Eretmocerus hayati</name>
    <dbReference type="NCBI Taxonomy" id="131215"/>
    <lineage>
        <taxon>Eukaryota</taxon>
        <taxon>Metazoa</taxon>
        <taxon>Ecdysozoa</taxon>
        <taxon>Arthropoda</taxon>
        <taxon>Hexapoda</taxon>
        <taxon>Insecta</taxon>
        <taxon>Pterygota</taxon>
        <taxon>Neoptera</taxon>
        <taxon>Endopterygota</taxon>
        <taxon>Hymenoptera</taxon>
        <taxon>Apocrita</taxon>
        <taxon>Proctotrupomorpha</taxon>
        <taxon>Chalcidoidea</taxon>
        <taxon>Aphelinidae</taxon>
        <taxon>Aphelininae</taxon>
        <taxon>Eretmocerus</taxon>
    </lineage>
</organism>
<comment type="caution">
    <text evidence="1">The sequence shown here is derived from an EMBL/GenBank/DDBJ whole genome shotgun (WGS) entry which is preliminary data.</text>
</comment>
<dbReference type="EMBL" id="CM056744">
    <property type="protein sequence ID" value="KAJ8667864.1"/>
    <property type="molecule type" value="Genomic_DNA"/>
</dbReference>
<protein>
    <submittedName>
        <fullName evidence="1">Uncharacterized protein</fullName>
    </submittedName>
</protein>
<reference evidence="1" key="1">
    <citation type="submission" date="2023-04" db="EMBL/GenBank/DDBJ databases">
        <title>A chromosome-level genome assembly of the parasitoid wasp Eretmocerus hayati.</title>
        <authorList>
            <person name="Zhong Y."/>
            <person name="Liu S."/>
            <person name="Liu Y."/>
        </authorList>
    </citation>
    <scope>NUCLEOTIDE SEQUENCE</scope>
    <source>
        <strain evidence="1">ZJU_SS_LIU_2023</strain>
    </source>
</reference>
<gene>
    <name evidence="1" type="ORF">QAD02_009527</name>
</gene>